<evidence type="ECO:0000313" key="1">
    <source>
        <dbReference type="EMBL" id="CAG8808715.1"/>
    </source>
</evidence>
<comment type="caution">
    <text evidence="1">The sequence shown here is derived from an EMBL/GenBank/DDBJ whole genome shotgun (WGS) entry which is preliminary data.</text>
</comment>
<organism evidence="1 2">
    <name type="scientific">Racocetra persica</name>
    <dbReference type="NCBI Taxonomy" id="160502"/>
    <lineage>
        <taxon>Eukaryota</taxon>
        <taxon>Fungi</taxon>
        <taxon>Fungi incertae sedis</taxon>
        <taxon>Mucoromycota</taxon>
        <taxon>Glomeromycotina</taxon>
        <taxon>Glomeromycetes</taxon>
        <taxon>Diversisporales</taxon>
        <taxon>Gigasporaceae</taxon>
        <taxon>Racocetra</taxon>
    </lineage>
</organism>
<feature type="non-terminal residue" evidence="1">
    <location>
        <position position="1"/>
    </location>
</feature>
<name>A0ACA9RTM5_9GLOM</name>
<sequence>VAIVDNTHLIVASLKDRKPQCIIATASTIAADDEVEHVVKERNNSSLVKFTRPKIFSEYSASKGAIDINNQIRDNMISFHDIMHGSDWEIRVLAFLLGIAEANAFISFKKWCRGAHDTSYFNFRWQLAFEILNIDYLDIRNSTRKTSLKEPTGPLHKILPIPKRKKTRNITIYPQLRCMYCGTRTRYHCVCNTSKG</sequence>
<accession>A0ACA9RTM5</accession>
<evidence type="ECO:0000313" key="2">
    <source>
        <dbReference type="Proteomes" id="UP000789920"/>
    </source>
</evidence>
<feature type="non-terminal residue" evidence="1">
    <location>
        <position position="196"/>
    </location>
</feature>
<dbReference type="Proteomes" id="UP000789920">
    <property type="component" value="Unassembled WGS sequence"/>
</dbReference>
<dbReference type="EMBL" id="CAJVQC010069177">
    <property type="protein sequence ID" value="CAG8808715.1"/>
    <property type="molecule type" value="Genomic_DNA"/>
</dbReference>
<proteinExistence type="predicted"/>
<reference evidence="1" key="1">
    <citation type="submission" date="2021-06" db="EMBL/GenBank/DDBJ databases">
        <authorList>
            <person name="Kallberg Y."/>
            <person name="Tangrot J."/>
            <person name="Rosling A."/>
        </authorList>
    </citation>
    <scope>NUCLEOTIDE SEQUENCE</scope>
    <source>
        <strain evidence="1">MA461A</strain>
    </source>
</reference>
<protein>
    <submittedName>
        <fullName evidence="1">36146_t:CDS:1</fullName>
    </submittedName>
</protein>
<gene>
    <name evidence="1" type="ORF">RPERSI_LOCUS22694</name>
</gene>
<keyword evidence="2" id="KW-1185">Reference proteome</keyword>